<reference evidence="3" key="1">
    <citation type="submission" date="2017-02" db="UniProtKB">
        <authorList>
            <consortium name="WormBaseParasite"/>
        </authorList>
    </citation>
    <scope>IDENTIFICATION</scope>
</reference>
<dbReference type="AlphaFoldDB" id="A0A0N4VLJ1"/>
<evidence type="ECO:0000313" key="2">
    <source>
        <dbReference type="Proteomes" id="UP000274131"/>
    </source>
</evidence>
<evidence type="ECO:0000313" key="3">
    <source>
        <dbReference type="WBParaSite" id="EVEC_0001175901-mRNA-1"/>
    </source>
</evidence>
<protein>
    <submittedName>
        <fullName evidence="3">Biotin_lipoyl_2 domain-containing protein</fullName>
    </submittedName>
</protein>
<accession>A0A0N4VLJ1</accession>
<evidence type="ECO:0000313" key="1">
    <source>
        <dbReference type="EMBL" id="VDD96286.1"/>
    </source>
</evidence>
<dbReference type="WBParaSite" id="EVEC_0001175901-mRNA-1">
    <property type="protein sequence ID" value="EVEC_0001175901-mRNA-1"/>
    <property type="gene ID" value="EVEC_0001175901"/>
</dbReference>
<proteinExistence type="predicted"/>
<reference evidence="1 2" key="2">
    <citation type="submission" date="2018-10" db="EMBL/GenBank/DDBJ databases">
        <authorList>
            <consortium name="Pathogen Informatics"/>
        </authorList>
    </citation>
    <scope>NUCLEOTIDE SEQUENCE [LARGE SCALE GENOMIC DNA]</scope>
</reference>
<organism evidence="3">
    <name type="scientific">Enterobius vermicularis</name>
    <name type="common">Human pinworm</name>
    <dbReference type="NCBI Taxonomy" id="51028"/>
    <lineage>
        <taxon>Eukaryota</taxon>
        <taxon>Metazoa</taxon>
        <taxon>Ecdysozoa</taxon>
        <taxon>Nematoda</taxon>
        <taxon>Chromadorea</taxon>
        <taxon>Rhabditida</taxon>
        <taxon>Spirurina</taxon>
        <taxon>Oxyuridomorpha</taxon>
        <taxon>Oxyuroidea</taxon>
        <taxon>Oxyuridae</taxon>
        <taxon>Enterobius</taxon>
    </lineage>
</organism>
<dbReference type="Proteomes" id="UP000274131">
    <property type="component" value="Unassembled WGS sequence"/>
</dbReference>
<keyword evidence="2" id="KW-1185">Reference proteome</keyword>
<gene>
    <name evidence="1" type="ORF">EVEC_LOCUS11037</name>
</gene>
<name>A0A0N4VLJ1_ENTVE</name>
<sequence>MEILKVEEKVQSVSKDLFLYLTINSVLLMLNAEKEVLVMSVGYEVNALFAIRTEIIGEITSFRVSQGQKIKQDGELLNIWLRVSFEVTIKIFESMEHQETCQLKEKIQFL</sequence>
<dbReference type="EMBL" id="UXUI01011502">
    <property type="protein sequence ID" value="VDD96286.1"/>
    <property type="molecule type" value="Genomic_DNA"/>
</dbReference>